<evidence type="ECO:0000256" key="2">
    <source>
        <dbReference type="ARBA" id="ARBA00022533"/>
    </source>
</evidence>
<dbReference type="Pfam" id="PF03477">
    <property type="entry name" value="ATP-cone"/>
    <property type="match status" value="1"/>
</dbReference>
<dbReference type="SUPFAM" id="SSF48168">
    <property type="entry name" value="R1 subunit of ribonucleotide reductase, N-terminal domain"/>
    <property type="match status" value="1"/>
</dbReference>
<accession>A0AA38IJJ7</accession>
<evidence type="ECO:0000256" key="5">
    <source>
        <dbReference type="ARBA" id="ARBA00023002"/>
    </source>
</evidence>
<comment type="catalytic activity">
    <reaction evidence="9">
        <text>a 2'-deoxyribonucleoside 5'-diphosphate + [thioredoxin]-disulfide + H2O = a ribonucleoside 5'-diphosphate + [thioredoxin]-dithiol</text>
        <dbReference type="Rhea" id="RHEA:23252"/>
        <dbReference type="Rhea" id="RHEA-COMP:10698"/>
        <dbReference type="Rhea" id="RHEA-COMP:10700"/>
        <dbReference type="ChEBI" id="CHEBI:15377"/>
        <dbReference type="ChEBI" id="CHEBI:29950"/>
        <dbReference type="ChEBI" id="CHEBI:50058"/>
        <dbReference type="ChEBI" id="CHEBI:57930"/>
        <dbReference type="ChEBI" id="CHEBI:73316"/>
        <dbReference type="EC" id="1.17.4.1"/>
    </reaction>
</comment>
<dbReference type="InterPro" id="IPR000788">
    <property type="entry name" value="RNR_lg_C"/>
</dbReference>
<keyword evidence="5 9" id="KW-0560">Oxidoreductase</keyword>
<dbReference type="PROSITE" id="PS00089">
    <property type="entry name" value="RIBORED_LARGE"/>
    <property type="match status" value="1"/>
</dbReference>
<dbReference type="SUPFAM" id="SSF51998">
    <property type="entry name" value="PFL-like glycyl radical enzymes"/>
    <property type="match status" value="1"/>
</dbReference>
<dbReference type="CDD" id="cd01679">
    <property type="entry name" value="RNR_I"/>
    <property type="match status" value="1"/>
</dbReference>
<dbReference type="PRINTS" id="PR01183">
    <property type="entry name" value="RIBORDTASEM1"/>
</dbReference>
<dbReference type="Pfam" id="PF02867">
    <property type="entry name" value="Ribonuc_red_lgC"/>
    <property type="match status" value="1"/>
</dbReference>
<dbReference type="Proteomes" id="UP001168821">
    <property type="component" value="Unassembled WGS sequence"/>
</dbReference>
<dbReference type="PROSITE" id="PS51161">
    <property type="entry name" value="ATP_CONE"/>
    <property type="match status" value="1"/>
</dbReference>
<reference evidence="11" key="1">
    <citation type="journal article" date="2023" name="G3 (Bethesda)">
        <title>Whole genome assemblies of Zophobas morio and Tenebrio molitor.</title>
        <authorList>
            <person name="Kaur S."/>
            <person name="Stinson S.A."/>
            <person name="diCenzo G.C."/>
        </authorList>
    </citation>
    <scope>NUCLEOTIDE SEQUENCE</scope>
    <source>
        <strain evidence="11">QUZm001</strain>
    </source>
</reference>
<evidence type="ECO:0000256" key="7">
    <source>
        <dbReference type="ARBA" id="ARBA00024942"/>
    </source>
</evidence>
<protein>
    <recommendedName>
        <fullName evidence="9">Ribonucleoside-diphosphate reductase</fullName>
        <ecNumber evidence="9">1.17.4.1</ecNumber>
    </recommendedName>
</protein>
<dbReference type="FunFam" id="3.20.70.20:FF:000041">
    <property type="entry name" value="Ribonucleotide reductase catalytic subunit M1"/>
    <property type="match status" value="1"/>
</dbReference>
<dbReference type="InterPro" id="IPR013346">
    <property type="entry name" value="NrdE_NrdA_C"/>
</dbReference>
<dbReference type="GO" id="GO:0009263">
    <property type="term" value="P:deoxyribonucleotide biosynthetic process"/>
    <property type="evidence" value="ECO:0007669"/>
    <property type="project" value="UniProtKB-KW"/>
</dbReference>
<dbReference type="GO" id="GO:0005524">
    <property type="term" value="F:ATP binding"/>
    <property type="evidence" value="ECO:0007669"/>
    <property type="project" value="UniProtKB-UniRule"/>
</dbReference>
<keyword evidence="2" id="KW-0021">Allosteric enzyme</keyword>
<organism evidence="11 12">
    <name type="scientific">Zophobas morio</name>
    <dbReference type="NCBI Taxonomy" id="2755281"/>
    <lineage>
        <taxon>Eukaryota</taxon>
        <taxon>Metazoa</taxon>
        <taxon>Ecdysozoa</taxon>
        <taxon>Arthropoda</taxon>
        <taxon>Hexapoda</taxon>
        <taxon>Insecta</taxon>
        <taxon>Pterygota</taxon>
        <taxon>Neoptera</taxon>
        <taxon>Endopterygota</taxon>
        <taxon>Coleoptera</taxon>
        <taxon>Polyphaga</taxon>
        <taxon>Cucujiformia</taxon>
        <taxon>Tenebrionidae</taxon>
        <taxon>Zophobas</taxon>
    </lineage>
</organism>
<comment type="caution">
    <text evidence="11">The sequence shown here is derived from an EMBL/GenBank/DDBJ whole genome shotgun (WGS) entry which is preliminary data.</text>
</comment>
<dbReference type="GO" id="GO:0004748">
    <property type="term" value="F:ribonucleoside-diphosphate reductase activity, thioredoxin disulfide as acceptor"/>
    <property type="evidence" value="ECO:0007669"/>
    <property type="project" value="UniProtKB-EC"/>
</dbReference>
<proteinExistence type="inferred from homology"/>
<evidence type="ECO:0000256" key="4">
    <source>
        <dbReference type="ARBA" id="ARBA00022840"/>
    </source>
</evidence>
<evidence type="ECO:0000256" key="9">
    <source>
        <dbReference type="RuleBase" id="RU003410"/>
    </source>
</evidence>
<dbReference type="Pfam" id="PF00317">
    <property type="entry name" value="Ribonuc_red_lgN"/>
    <property type="match status" value="1"/>
</dbReference>
<dbReference type="EC" id="1.17.4.1" evidence="9"/>
<name>A0AA38IJJ7_9CUCU</name>
<evidence type="ECO:0000313" key="12">
    <source>
        <dbReference type="Proteomes" id="UP001168821"/>
    </source>
</evidence>
<evidence type="ECO:0000256" key="1">
    <source>
        <dbReference type="ARBA" id="ARBA00010406"/>
    </source>
</evidence>
<evidence type="ECO:0000256" key="8">
    <source>
        <dbReference type="PROSITE-ProRule" id="PRU00492"/>
    </source>
</evidence>
<dbReference type="PANTHER" id="PTHR11573:SF6">
    <property type="entry name" value="RIBONUCLEOSIDE-DIPHOSPHATE REDUCTASE LARGE SUBUNIT"/>
    <property type="match status" value="1"/>
</dbReference>
<dbReference type="InterPro" id="IPR008926">
    <property type="entry name" value="RNR_R1-su_N"/>
</dbReference>
<evidence type="ECO:0000259" key="10">
    <source>
        <dbReference type="PROSITE" id="PS51161"/>
    </source>
</evidence>
<sequence>MVNAPGKNYVYKRDGRAEQVHLDKITFRIQKLCYGLNMDYLDPVSITLKVVNGLYPGVTTVELDTLAAETAAMMTTQHPDYAILAARIAVSNLHKETKKQFSDVIDDLHKAVNTKTGQKTPLISDEHHAIIMKNANRLNSCIIYDRDFSYDYFAFKILERTCLLKINGKTAERPQHMLMRVAIGIHGEDLESAVETYNYMSERYFIHAKATLLSAATPEPDLCSSYSIAMPDDSLDGIYDCIMQCAIIGNSGGGVGVNIQNIRARGTEIAGTNGVSNGLIPMLRVFNNSACYVSQTESSESQAIYLEPWHADIMEFLSLKKATGMDEYRARDLMYALWVPDVFMQRVKENKMWSLMCPHQSQGLPDCWGEEFEKLYEKYEAEGNFIQQIPARDVWRAICISQMETGTPYILYKDACNKKSNQQNLGTIKGGGLCTEIIQYTSPEEIAVCAMASIAVNMFVNNERNEYDFEKLKQVVKAVAKNLNKIIDVSFYPLPQAKESNLRHRPIGIGVQGLADTFILLRMPYDSEKARLLNVQIFETIYYAALEASSEMAEKDGTYSTYKESPISKGILQYDMWNVEPTSLWDWVALKQRIAKHGVRNSLLTAVMPTTQTAHILGNNKSTEPYASYIYARRVTSGEFQVVNQHLLKDLSEKNLWSGTIKEQIIASNGSIQNIAAIPDDLKAIYKTVWELSQKVVINMAADRGAFIDQSQSMNIHIPIPNYQVMNSMHFYGWEKGLKTGMHLLKTNSTANSAQSKVDKTTVVLSHENGVSNGIKGKNKRTKEEEEAALICSLQNPGACDMCSA</sequence>
<keyword evidence="12" id="KW-1185">Reference proteome</keyword>
<feature type="domain" description="ATP-cone" evidence="10">
    <location>
        <begin position="8"/>
        <end position="99"/>
    </location>
</feature>
<dbReference type="InterPro" id="IPR005144">
    <property type="entry name" value="ATP-cone_dom"/>
</dbReference>
<keyword evidence="4 8" id="KW-0067">ATP-binding</keyword>
<evidence type="ECO:0000256" key="3">
    <source>
        <dbReference type="ARBA" id="ARBA00022741"/>
    </source>
</evidence>
<keyword evidence="6 9" id="KW-0215">Deoxyribonucleotide synthesis</keyword>
<gene>
    <name evidence="11" type="ORF">Zmor_010805</name>
</gene>
<comment type="similarity">
    <text evidence="1 9">Belongs to the ribonucleoside diphosphate reductase large chain family.</text>
</comment>
<dbReference type="Gene3D" id="3.20.70.20">
    <property type="match status" value="1"/>
</dbReference>
<dbReference type="PANTHER" id="PTHR11573">
    <property type="entry name" value="RIBONUCLEOSIDE-DIPHOSPHATE REDUCTASE LARGE CHAIN"/>
    <property type="match status" value="1"/>
</dbReference>
<comment type="function">
    <text evidence="7 9">Provides the precursors necessary for DNA synthesis. Catalyzes the biosynthesis of deoxyribonucleotides from the corresponding ribonucleotides.</text>
</comment>
<dbReference type="EMBL" id="JALNTZ010000003">
    <property type="protein sequence ID" value="KAJ3659098.1"/>
    <property type="molecule type" value="Genomic_DNA"/>
</dbReference>
<evidence type="ECO:0000256" key="6">
    <source>
        <dbReference type="ARBA" id="ARBA00023116"/>
    </source>
</evidence>
<dbReference type="GO" id="GO:0005971">
    <property type="term" value="C:ribonucleoside-diphosphate reductase complex"/>
    <property type="evidence" value="ECO:0007669"/>
    <property type="project" value="TreeGrafter"/>
</dbReference>
<dbReference type="InterPro" id="IPR013509">
    <property type="entry name" value="RNR_lsu_N"/>
</dbReference>
<evidence type="ECO:0000313" key="11">
    <source>
        <dbReference type="EMBL" id="KAJ3659098.1"/>
    </source>
</evidence>
<keyword evidence="3 8" id="KW-0547">Nucleotide-binding</keyword>
<dbReference type="InterPro" id="IPR039718">
    <property type="entry name" value="Rrm1"/>
</dbReference>
<dbReference type="NCBIfam" id="TIGR02506">
    <property type="entry name" value="NrdE_NrdA"/>
    <property type="match status" value="1"/>
</dbReference>
<dbReference type="AlphaFoldDB" id="A0AA38IJJ7"/>